<evidence type="ECO:0000259" key="9">
    <source>
        <dbReference type="PROSITE" id="PS50166"/>
    </source>
</evidence>
<dbReference type="Pfam" id="PF25574">
    <property type="entry name" value="TPR_IMB1"/>
    <property type="match status" value="1"/>
</dbReference>
<evidence type="ECO:0000256" key="8">
    <source>
        <dbReference type="ARBA" id="ARBA00023242"/>
    </source>
</evidence>
<dbReference type="FunFam" id="1.25.10.10:FF:000027">
    <property type="entry name" value="Importin subunit beta-1"/>
    <property type="match status" value="1"/>
</dbReference>
<dbReference type="InterPro" id="IPR040122">
    <property type="entry name" value="Importin_beta"/>
</dbReference>
<dbReference type="Pfam" id="PF13513">
    <property type="entry name" value="HEAT_EZ"/>
    <property type="match status" value="1"/>
</dbReference>
<comment type="similarity">
    <text evidence="3">Belongs to the importin beta family. Importin beta-1 subfamily.</text>
</comment>
<keyword evidence="7" id="KW-0653">Protein transport</keyword>
<dbReference type="InterPro" id="IPR058584">
    <property type="entry name" value="IMB1_TNPO1-like_TPR"/>
</dbReference>
<dbReference type="SUPFAM" id="SSF48371">
    <property type="entry name" value="ARM repeat"/>
    <property type="match status" value="1"/>
</dbReference>
<dbReference type="InterPro" id="IPR001494">
    <property type="entry name" value="Importin-beta_N"/>
</dbReference>
<dbReference type="InterPro" id="IPR016024">
    <property type="entry name" value="ARM-type_fold"/>
</dbReference>
<evidence type="ECO:0000256" key="1">
    <source>
        <dbReference type="ARBA" id="ARBA00004123"/>
    </source>
</evidence>
<keyword evidence="5" id="KW-0963">Cytoplasm</keyword>
<keyword evidence="8" id="KW-0539">Nucleus</keyword>
<dbReference type="GO" id="GO:0006606">
    <property type="term" value="P:protein import into nucleus"/>
    <property type="evidence" value="ECO:0007669"/>
    <property type="project" value="InterPro"/>
</dbReference>
<dbReference type="Gene3D" id="1.25.10.10">
    <property type="entry name" value="Leucine-rich Repeat Variant"/>
    <property type="match status" value="1"/>
</dbReference>
<evidence type="ECO:0000256" key="6">
    <source>
        <dbReference type="ARBA" id="ARBA00022737"/>
    </source>
</evidence>
<evidence type="ECO:0000256" key="7">
    <source>
        <dbReference type="ARBA" id="ARBA00022927"/>
    </source>
</evidence>
<dbReference type="GO" id="GO:0005737">
    <property type="term" value="C:cytoplasm"/>
    <property type="evidence" value="ECO:0007669"/>
    <property type="project" value="UniProtKB-SubCell"/>
</dbReference>
<name>A0A0H5R571_9EUKA</name>
<evidence type="ECO:0000256" key="3">
    <source>
        <dbReference type="ARBA" id="ARBA00010907"/>
    </source>
</evidence>
<protein>
    <recommendedName>
        <fullName evidence="9">Importin N-terminal domain-containing protein</fullName>
    </recommendedName>
</protein>
<comment type="subcellular location">
    <subcellularLocation>
        <location evidence="2">Cytoplasm</location>
    </subcellularLocation>
    <subcellularLocation>
        <location evidence="1">Nucleus</location>
    </subcellularLocation>
</comment>
<dbReference type="SMART" id="SM00913">
    <property type="entry name" value="IBN_N"/>
    <property type="match status" value="1"/>
</dbReference>
<dbReference type="EMBL" id="HACM01008868">
    <property type="protein sequence ID" value="CRZ09310.1"/>
    <property type="molecule type" value="Transcribed_RNA"/>
</dbReference>
<dbReference type="Pfam" id="PF25780">
    <property type="entry name" value="TPR_IPO5"/>
    <property type="match status" value="1"/>
</dbReference>
<evidence type="ECO:0000256" key="5">
    <source>
        <dbReference type="ARBA" id="ARBA00022490"/>
    </source>
</evidence>
<reference evidence="10" key="1">
    <citation type="submission" date="2015-04" db="EMBL/GenBank/DDBJ databases">
        <title>The genome sequence of the plant pathogenic Rhizarian Plasmodiophora brassicae reveals insights in its biotrophic life cycle and the origin of chitin synthesis.</title>
        <authorList>
            <person name="Schwelm A."/>
            <person name="Fogelqvist J."/>
            <person name="Knaust A."/>
            <person name="Julke S."/>
            <person name="Lilja T."/>
            <person name="Dhandapani V."/>
            <person name="Bonilla-Rosso G."/>
            <person name="Karlsson M."/>
            <person name="Shevchenko A."/>
            <person name="Choi S.R."/>
            <person name="Kim H.G."/>
            <person name="Park J.Y."/>
            <person name="Lim Y.P."/>
            <person name="Ludwig-Muller J."/>
            <person name="Dixelius C."/>
        </authorList>
    </citation>
    <scope>NUCLEOTIDE SEQUENCE</scope>
    <source>
        <tissue evidence="10">Potato root galls</tissue>
    </source>
</reference>
<keyword evidence="4" id="KW-0813">Transport</keyword>
<dbReference type="InterPro" id="IPR057672">
    <property type="entry name" value="TPR_IPO4/5"/>
</dbReference>
<evidence type="ECO:0000256" key="2">
    <source>
        <dbReference type="ARBA" id="ARBA00004496"/>
    </source>
</evidence>
<dbReference type="Pfam" id="PF03810">
    <property type="entry name" value="IBN_N"/>
    <property type="match status" value="1"/>
</dbReference>
<proteinExistence type="inferred from homology"/>
<dbReference type="GO" id="GO:0031267">
    <property type="term" value="F:small GTPase binding"/>
    <property type="evidence" value="ECO:0007669"/>
    <property type="project" value="InterPro"/>
</dbReference>
<accession>A0A0H5R571</accession>
<dbReference type="PROSITE" id="PS50166">
    <property type="entry name" value="IMPORTIN_B_NT"/>
    <property type="match status" value="1"/>
</dbReference>
<dbReference type="InterPro" id="IPR011989">
    <property type="entry name" value="ARM-like"/>
</dbReference>
<evidence type="ECO:0000313" key="10">
    <source>
        <dbReference type="EMBL" id="CRZ09310.1"/>
    </source>
</evidence>
<organism evidence="10">
    <name type="scientific">Spongospora subterranea</name>
    <dbReference type="NCBI Taxonomy" id="70186"/>
    <lineage>
        <taxon>Eukaryota</taxon>
        <taxon>Sar</taxon>
        <taxon>Rhizaria</taxon>
        <taxon>Endomyxa</taxon>
        <taxon>Phytomyxea</taxon>
        <taxon>Plasmodiophorida</taxon>
        <taxon>Plasmodiophoridae</taxon>
        <taxon>Spongospora</taxon>
    </lineage>
</organism>
<evidence type="ECO:0000256" key="4">
    <source>
        <dbReference type="ARBA" id="ARBA00022448"/>
    </source>
</evidence>
<dbReference type="PANTHER" id="PTHR10527">
    <property type="entry name" value="IMPORTIN BETA"/>
    <property type="match status" value="1"/>
</dbReference>
<feature type="domain" description="Importin N-terminal" evidence="9">
    <location>
        <begin position="24"/>
        <end position="104"/>
    </location>
</feature>
<dbReference type="AlphaFoldDB" id="A0A0H5R571"/>
<keyword evidence="6" id="KW-0677">Repeat</keyword>
<sequence>MEAISITDLLVHASAPDASLRTPAEQGLLKLEAEKFPVYVTSLCTELRDPQKPPVSRHLAGILLKNSLVAKDDARQAILHQRWNGLQHEVRVAIKHAVLATLASPLREARSTAAMVIAKIAAIELPQGLWPDLIELLLHNISAAPSPDLKQSTFETLGYVCEECPDQLQGSSGAILNAISQGMMDAETNQNVKLAATSALANSLEFAKNNMLVDRERDLIMSMIMSAAASPEMKVRVAAFLCLVKVASLYYDQIDPYMNSIFLLTRNAITNDAEEVALQAFEFWSSICDEEILIGEIVEECLEKNKAPYRVCRHFAKVVLAPLVPLIVECLMKQAEDADEFSDDTWNVATAAGLCLSLLAQAVRDDIVPHILPFIEQNIRSENWHAREAATLAFGSILDGPSKQHLGHLVSVAFDVILGHMTDPSVHVRDTAAWTVGRICDVLPEIIDQAMLNKLMNAFVVGLRDHPPIAGHICWAIHCLAEAIESKEQPTSELSKYFEGLVSALLEASDRPDLLDSRLLCSAYEAISVLISTAAKDCLRIIEQLLLTLMNRLQLVLAGPVGDDRGREVQGLLCGALQVIIVRLTPDTVVHHADSLMMMFLRVLQSKSATLSEEAFMAIGAIASCVKGGFIKYMDTLKPFLIDGLKNTFEPQVCQVSVGVLGDICRALGSNVAPYCDEFVNILLIDLSNPNLDRSVNPHIIACFGDIALALKGGFDRYVAFVMRMLVDASQAKFEQVDFGSIDYLNALRLSILDTYTGIIAGLADDNKAAEFQPFIPPIINLLTLIANDPDRETGVLSSSIGLIGDLIQNLGEAMRPFLEAPCVHSLLQQGLGVNDKSVVDSARWASGLLQQLRGR</sequence>